<dbReference type="AlphaFoldDB" id="A0A9Q2KXW5"/>
<dbReference type="RefSeq" id="WP_159184432.1">
    <property type="nucleotide sequence ID" value="NZ_JACVJL010000168.1"/>
</dbReference>
<reference evidence="1 2" key="1">
    <citation type="submission" date="2020-09" db="EMBL/GenBank/DDBJ databases">
        <title>Development of specific Francisella tularensis PCR assay based on in-depth characterization of family Francisellaceae.</title>
        <authorList>
            <person name="Ohrman C."/>
            <person name="Sahl J."/>
            <person name="Sjodin A."/>
            <person name="Uneklint I."/>
            <person name="Ballard R."/>
            <person name="Karlsson L."/>
            <person name="Mcdonough R."/>
            <person name="Sundell D."/>
            <person name="Soria K."/>
            <person name="Brindeflk B."/>
            <person name="Vallesi A."/>
            <person name="Ramirez-Paredes J.G."/>
            <person name="Colquhoun D."/>
            <person name="Myrtennas K."/>
            <person name="Birdsell D."/>
            <person name="Johansson A."/>
            <person name="Wagner D."/>
            <person name="Forsman M."/>
        </authorList>
    </citation>
    <scope>NUCLEOTIDE SEQUENCE [LARGE SCALE GENOMIC DNA]</scope>
    <source>
        <strain evidence="1 2">FSC1140</strain>
    </source>
</reference>
<dbReference type="EMBL" id="JACVKN010000174">
    <property type="protein sequence ID" value="MBK2065584.1"/>
    <property type="molecule type" value="Genomic_DNA"/>
</dbReference>
<evidence type="ECO:0000313" key="2">
    <source>
        <dbReference type="Proteomes" id="UP000701999"/>
    </source>
</evidence>
<protein>
    <submittedName>
        <fullName evidence="1">Uncharacterized protein</fullName>
    </submittedName>
</protein>
<dbReference type="Proteomes" id="UP000701999">
    <property type="component" value="Unassembled WGS sequence"/>
</dbReference>
<sequence length="159" mass="18401">MRIQSSIVNIDNNKKKIDLKIVDLLMSHAANESDIKLLNEIRDDLRHNKTSIAHMIETEHDDTDFTSLNSAYYSIELSLQNLNIQAPLQTDYGRYVAILIDAIINGIDYEKLNSKDYEKLLTILNNGKKRSIAEDKQQTEEQKYQYQAQNEDEDIVIVQ</sequence>
<keyword evidence="2" id="KW-1185">Reference proteome</keyword>
<accession>A0A9Q2KXW5</accession>
<comment type="caution">
    <text evidence="1">The sequence shown here is derived from an EMBL/GenBank/DDBJ whole genome shotgun (WGS) entry which is preliminary data.</text>
</comment>
<organism evidence="1 2">
    <name type="scientific">Francisella noatunensis</name>
    <dbReference type="NCBI Taxonomy" id="657445"/>
    <lineage>
        <taxon>Bacteria</taxon>
        <taxon>Pseudomonadati</taxon>
        <taxon>Pseudomonadota</taxon>
        <taxon>Gammaproteobacteria</taxon>
        <taxon>Thiotrichales</taxon>
        <taxon>Francisellaceae</taxon>
        <taxon>Francisella</taxon>
    </lineage>
</organism>
<gene>
    <name evidence="1" type="ORF">IB647_08240</name>
</gene>
<dbReference type="GeneID" id="93255148"/>
<evidence type="ECO:0000313" key="1">
    <source>
        <dbReference type="EMBL" id="MBK2065584.1"/>
    </source>
</evidence>
<proteinExistence type="predicted"/>
<name>A0A9Q2KXW5_9GAMM</name>